<dbReference type="Proteomes" id="UP000214880">
    <property type="component" value="Unassembled WGS sequence"/>
</dbReference>
<reference evidence="2 3" key="1">
    <citation type="submission" date="2016-10" db="EMBL/GenBank/DDBJ databases">
        <authorList>
            <person name="de Groot N.N."/>
        </authorList>
    </citation>
    <scope>NUCLEOTIDE SEQUENCE [LARGE SCALE GENOMIC DNA]</scope>
    <source>
        <strain evidence="2 3">DSM 1736</strain>
    </source>
</reference>
<keyword evidence="1" id="KW-0472">Membrane</keyword>
<accession>A0A1G9L2C9</accession>
<evidence type="ECO:0000313" key="3">
    <source>
        <dbReference type="Proteomes" id="UP000214880"/>
    </source>
</evidence>
<sequence>MIDWLMVAVTGVGVAYVISRISIYIHVQLFRSSNDDFVMVDVYLPHGVHLYNMKVPILELVTRNNIPWLESEVETKQGETETDSGREQRFIKGLVQIFVYQPRKLRRLLRVYRYYRRMYRRFMHRVIETVCCEKFYWTTSFGSDDAAVTAVLNGLLWSAKAMILTFLQKRTNFTAKPVVKVQPLFGQQKIEIEFRCIFSLKLGNLINALKSVVYSKAKGVRSNV</sequence>
<feature type="transmembrane region" description="Helical" evidence="1">
    <location>
        <begin position="6"/>
        <end position="27"/>
    </location>
</feature>
<keyword evidence="3" id="KW-1185">Reference proteome</keyword>
<name>A0A1G9L2C9_9FIRM</name>
<gene>
    <name evidence="2" type="ORF">SAMN04488502_101204</name>
</gene>
<organism evidence="2 3">
    <name type="scientific">Dendrosporobacter quercicolus</name>
    <dbReference type="NCBI Taxonomy" id="146817"/>
    <lineage>
        <taxon>Bacteria</taxon>
        <taxon>Bacillati</taxon>
        <taxon>Bacillota</taxon>
        <taxon>Negativicutes</taxon>
        <taxon>Selenomonadales</taxon>
        <taxon>Sporomusaceae</taxon>
        <taxon>Dendrosporobacter</taxon>
    </lineage>
</organism>
<evidence type="ECO:0008006" key="4">
    <source>
        <dbReference type="Google" id="ProtNLM"/>
    </source>
</evidence>
<dbReference type="AlphaFoldDB" id="A0A1G9L2C9"/>
<keyword evidence="1" id="KW-0812">Transmembrane</keyword>
<dbReference type="RefSeq" id="WP_173812516.1">
    <property type="nucleotide sequence ID" value="NZ_FNHB01000001.1"/>
</dbReference>
<dbReference type="InterPro" id="IPR021338">
    <property type="entry name" value="DUF2953"/>
</dbReference>
<dbReference type="STRING" id="146817.SAMN04488502_101204"/>
<evidence type="ECO:0000313" key="2">
    <source>
        <dbReference type="EMBL" id="SDL56148.1"/>
    </source>
</evidence>
<keyword evidence="1" id="KW-1133">Transmembrane helix</keyword>
<protein>
    <recommendedName>
        <fullName evidence="4">DUF2953 domain-containing protein</fullName>
    </recommendedName>
</protein>
<evidence type="ECO:0000256" key="1">
    <source>
        <dbReference type="SAM" id="Phobius"/>
    </source>
</evidence>
<dbReference type="Pfam" id="PF11167">
    <property type="entry name" value="DUF2953"/>
    <property type="match status" value="1"/>
</dbReference>
<dbReference type="EMBL" id="FNHB01000001">
    <property type="protein sequence ID" value="SDL56148.1"/>
    <property type="molecule type" value="Genomic_DNA"/>
</dbReference>
<proteinExistence type="predicted"/>